<keyword evidence="2" id="KW-1185">Reference proteome</keyword>
<proteinExistence type="predicted"/>
<name>A0A7G3G7S9_9NEIS</name>
<reference evidence="1 2" key="1">
    <citation type="submission" date="2018-01" db="EMBL/GenBank/DDBJ databases">
        <title>Genome sequence of Iodobacter sp. strain PCH194 isolated from Indian Trans-Himalaya.</title>
        <authorList>
            <person name="Kumar V."/>
            <person name="Thakur V."/>
            <person name="Kumar S."/>
            <person name="Singh D."/>
        </authorList>
    </citation>
    <scope>NUCLEOTIDE SEQUENCE [LARGE SCALE GENOMIC DNA]</scope>
    <source>
        <strain evidence="1 2">PCH194</strain>
    </source>
</reference>
<accession>A0A7G3G7S9</accession>
<organism evidence="1 2">
    <name type="scientific">Iodobacter fluviatilis</name>
    <dbReference type="NCBI Taxonomy" id="537"/>
    <lineage>
        <taxon>Bacteria</taxon>
        <taxon>Pseudomonadati</taxon>
        <taxon>Pseudomonadota</taxon>
        <taxon>Betaproteobacteria</taxon>
        <taxon>Neisseriales</taxon>
        <taxon>Chitinibacteraceae</taxon>
        <taxon>Iodobacter</taxon>
    </lineage>
</organism>
<dbReference type="AlphaFoldDB" id="A0A7G3G7S9"/>
<evidence type="ECO:0000313" key="1">
    <source>
        <dbReference type="EMBL" id="QBC43276.1"/>
    </source>
</evidence>
<evidence type="ECO:0000313" key="2">
    <source>
        <dbReference type="Proteomes" id="UP000515917"/>
    </source>
</evidence>
<dbReference type="KEGG" id="ifl:C1H71_06795"/>
<gene>
    <name evidence="1" type="ORF">C1H71_06795</name>
</gene>
<sequence>MAFHIALIQACNSPVMLFILDNIYNKLECYPHPWLNGDLNQVPRHHDHGEQKIL</sequence>
<protein>
    <submittedName>
        <fullName evidence="1">Uncharacterized protein</fullName>
    </submittedName>
</protein>
<dbReference type="EMBL" id="CP025781">
    <property type="protein sequence ID" value="QBC43276.1"/>
    <property type="molecule type" value="Genomic_DNA"/>
</dbReference>
<dbReference type="Proteomes" id="UP000515917">
    <property type="component" value="Chromosome"/>
</dbReference>